<evidence type="ECO:0000256" key="4">
    <source>
        <dbReference type="PROSITE-ProRule" id="PRU00335"/>
    </source>
</evidence>
<dbReference type="SUPFAM" id="SSF48498">
    <property type="entry name" value="Tetracyclin repressor-like, C-terminal domain"/>
    <property type="match status" value="1"/>
</dbReference>
<keyword evidence="2 4" id="KW-0238">DNA-binding</keyword>
<evidence type="ECO:0000256" key="2">
    <source>
        <dbReference type="ARBA" id="ARBA00023125"/>
    </source>
</evidence>
<keyword evidence="7" id="KW-1185">Reference proteome</keyword>
<proteinExistence type="predicted"/>
<feature type="DNA-binding region" description="H-T-H motif" evidence="4">
    <location>
        <begin position="31"/>
        <end position="50"/>
    </location>
</feature>
<comment type="caution">
    <text evidence="6">The sequence shown here is derived from an EMBL/GenBank/DDBJ whole genome shotgun (WGS) entry which is preliminary data.</text>
</comment>
<feature type="domain" description="HTH tetR-type" evidence="5">
    <location>
        <begin position="8"/>
        <end position="68"/>
    </location>
</feature>
<reference evidence="6 7" key="1">
    <citation type="submission" date="2021-07" db="EMBL/GenBank/DDBJ databases">
        <title>Paenibacillus radiodurans sp. nov., isolated from the southeastern edge of Tengger Desert.</title>
        <authorList>
            <person name="Zhang G."/>
        </authorList>
    </citation>
    <scope>NUCLEOTIDE SEQUENCE [LARGE SCALE GENOMIC DNA]</scope>
    <source>
        <strain evidence="6 7">CCM 7311</strain>
    </source>
</reference>
<evidence type="ECO:0000256" key="1">
    <source>
        <dbReference type="ARBA" id="ARBA00023015"/>
    </source>
</evidence>
<dbReference type="Pfam" id="PF16925">
    <property type="entry name" value="TetR_C_13"/>
    <property type="match status" value="1"/>
</dbReference>
<keyword evidence="1" id="KW-0805">Transcription regulation</keyword>
<accession>A0ABS7C2L2</accession>
<gene>
    <name evidence="6" type="ORF">K0U00_14005</name>
</gene>
<dbReference type="PANTHER" id="PTHR47506:SF3">
    <property type="entry name" value="HTH-TYPE TRANSCRIPTIONAL REGULATOR LMRA"/>
    <property type="match status" value="1"/>
</dbReference>
<dbReference type="InterPro" id="IPR009057">
    <property type="entry name" value="Homeodomain-like_sf"/>
</dbReference>
<dbReference type="InterPro" id="IPR001647">
    <property type="entry name" value="HTH_TetR"/>
</dbReference>
<dbReference type="SUPFAM" id="SSF46689">
    <property type="entry name" value="Homeodomain-like"/>
    <property type="match status" value="1"/>
</dbReference>
<dbReference type="PANTHER" id="PTHR47506">
    <property type="entry name" value="TRANSCRIPTIONAL REGULATORY PROTEIN"/>
    <property type="match status" value="1"/>
</dbReference>
<protein>
    <submittedName>
        <fullName evidence="6">TetR/AcrR family transcriptional regulator</fullName>
    </submittedName>
</protein>
<evidence type="ECO:0000313" key="7">
    <source>
        <dbReference type="Proteomes" id="UP001519887"/>
    </source>
</evidence>
<dbReference type="EMBL" id="JAHZIK010000311">
    <property type="protein sequence ID" value="MBW7455148.1"/>
    <property type="molecule type" value="Genomic_DNA"/>
</dbReference>
<dbReference type="Proteomes" id="UP001519887">
    <property type="component" value="Unassembled WGS sequence"/>
</dbReference>
<sequence>MFTIKKGEKSKKHIIEQSAMLMNQHGFLATPLSEIVEATGMQKGGIYNHFKDKEELALLAFDQCCSVIQQYIEDALHLKTSGTDRIIAFIEVYSTFGENPTIPGGCPIMNASIEADDGQSAKLLERAQSAMQHLIHFLKDEITGGIANKELRPDIDPQKTATLIMSTIEGGILLNKLFNDRFHITTVQNHLKDYIKNELSIN</sequence>
<dbReference type="PROSITE" id="PS50977">
    <property type="entry name" value="HTH_TETR_2"/>
    <property type="match status" value="1"/>
</dbReference>
<name>A0ABS7C2L2_9BACL</name>
<evidence type="ECO:0000256" key="3">
    <source>
        <dbReference type="ARBA" id="ARBA00023163"/>
    </source>
</evidence>
<evidence type="ECO:0000259" key="5">
    <source>
        <dbReference type="PROSITE" id="PS50977"/>
    </source>
</evidence>
<dbReference type="InterPro" id="IPR036271">
    <property type="entry name" value="Tet_transcr_reg_TetR-rel_C_sf"/>
</dbReference>
<dbReference type="InterPro" id="IPR011075">
    <property type="entry name" value="TetR_C"/>
</dbReference>
<evidence type="ECO:0000313" key="6">
    <source>
        <dbReference type="EMBL" id="MBW7455148.1"/>
    </source>
</evidence>
<keyword evidence="3" id="KW-0804">Transcription</keyword>
<dbReference type="PRINTS" id="PR00455">
    <property type="entry name" value="HTHTETR"/>
</dbReference>
<dbReference type="Pfam" id="PF00440">
    <property type="entry name" value="TetR_N"/>
    <property type="match status" value="1"/>
</dbReference>
<organism evidence="6 7">
    <name type="scientific">Paenibacillus sepulcri</name>
    <dbReference type="NCBI Taxonomy" id="359917"/>
    <lineage>
        <taxon>Bacteria</taxon>
        <taxon>Bacillati</taxon>
        <taxon>Bacillota</taxon>
        <taxon>Bacilli</taxon>
        <taxon>Bacillales</taxon>
        <taxon>Paenibacillaceae</taxon>
        <taxon>Paenibacillus</taxon>
    </lineage>
</organism>
<dbReference type="Gene3D" id="1.10.357.10">
    <property type="entry name" value="Tetracycline Repressor, domain 2"/>
    <property type="match status" value="1"/>
</dbReference>